<dbReference type="Proteomes" id="UP000613840">
    <property type="component" value="Unassembled WGS sequence"/>
</dbReference>
<comment type="caution">
    <text evidence="2">The sequence shown here is derived from an EMBL/GenBank/DDBJ whole genome shotgun (WGS) entry which is preliminary data.</text>
</comment>
<sequence>MTFALTHANVVNPDSGEIARDVTVLIVGDHVAAVSTQTPTGAQAIDTAGAYVVPGFNDMHAHTLELDDSDAAHQLMISYGITGYRQMSGSAALLARRAAGDFAESADAPTLLQLPGARLTNLNANSPQAVISEIRNQHEQGADFIKMTQVPSMIYRIAQAQANLLGIPCGGHLPPLTMAGDAAKAGIGFIEHLGPGLGLLILCATNEDQIRGELTALENRTPTIGLPFMNRLFNARLDWIVADSQLHNGSRMVPLINRAIDAFSEDKSRATAQILAQHNTWQCPTLIRAKPNEPSDDLLRHRDPDLATASAKARKPRHKATNKAISLSTQSTFDRLYNTRQRLTKILADEGVPMLAGSDIAGASSEVPGASLHQEFDELAAAGLSPLQILQMTTSAPAKFTGRDDIGSIEEGKRADLVLLREDPTQSVAALHTIVGLVRNGVYRGESDLNTIRKPIAHEQGAS</sequence>
<reference evidence="2" key="1">
    <citation type="journal article" date="2014" name="Int. J. Syst. Evol. Microbiol.">
        <title>Complete genome sequence of Corynebacterium casei LMG S-19264T (=DSM 44701T), isolated from a smear-ripened cheese.</title>
        <authorList>
            <consortium name="US DOE Joint Genome Institute (JGI-PGF)"/>
            <person name="Walter F."/>
            <person name="Albersmeier A."/>
            <person name="Kalinowski J."/>
            <person name="Ruckert C."/>
        </authorList>
    </citation>
    <scope>NUCLEOTIDE SEQUENCE</scope>
    <source>
        <strain evidence="2">CGMCC 4.7306</strain>
    </source>
</reference>
<evidence type="ECO:0000313" key="3">
    <source>
        <dbReference type="Proteomes" id="UP000613840"/>
    </source>
</evidence>
<feature type="domain" description="Amidohydrolase-related" evidence="1">
    <location>
        <begin position="336"/>
        <end position="438"/>
    </location>
</feature>
<dbReference type="PANTHER" id="PTHR43135:SF3">
    <property type="entry name" value="ALPHA-D-RIBOSE 1-METHYLPHOSPHONATE 5-TRIPHOSPHATE DIPHOSPHATASE"/>
    <property type="match status" value="1"/>
</dbReference>
<proteinExistence type="predicted"/>
<dbReference type="Pfam" id="PF01979">
    <property type="entry name" value="Amidohydro_1"/>
    <property type="match status" value="1"/>
</dbReference>
<dbReference type="Gene3D" id="3.40.50.10910">
    <property type="entry name" value="Amidohydrolase"/>
    <property type="match status" value="1"/>
</dbReference>
<protein>
    <recommendedName>
        <fullName evidence="1">Amidohydrolase-related domain-containing protein</fullName>
    </recommendedName>
</protein>
<keyword evidence="3" id="KW-1185">Reference proteome</keyword>
<reference evidence="2" key="2">
    <citation type="submission" date="2020-09" db="EMBL/GenBank/DDBJ databases">
        <authorList>
            <person name="Sun Q."/>
            <person name="Zhou Y."/>
        </authorList>
    </citation>
    <scope>NUCLEOTIDE SEQUENCE</scope>
    <source>
        <strain evidence="2">CGMCC 4.7306</strain>
    </source>
</reference>
<name>A0A917W6Y7_9ACTN</name>
<gene>
    <name evidence="2" type="ORF">GCM10011575_38640</name>
</gene>
<dbReference type="InterPro" id="IPR032466">
    <property type="entry name" value="Metal_Hydrolase"/>
</dbReference>
<dbReference type="AlphaFoldDB" id="A0A917W6Y7"/>
<dbReference type="SUPFAM" id="SSF51338">
    <property type="entry name" value="Composite domain of metallo-dependent hydrolases"/>
    <property type="match status" value="1"/>
</dbReference>
<evidence type="ECO:0000259" key="1">
    <source>
        <dbReference type="Pfam" id="PF01979"/>
    </source>
</evidence>
<dbReference type="RefSeq" id="WP_188897032.1">
    <property type="nucleotide sequence ID" value="NZ_BMMZ01000012.1"/>
</dbReference>
<accession>A0A917W6Y7</accession>
<evidence type="ECO:0000313" key="2">
    <source>
        <dbReference type="EMBL" id="GGL76789.1"/>
    </source>
</evidence>
<dbReference type="SUPFAM" id="SSF51556">
    <property type="entry name" value="Metallo-dependent hydrolases"/>
    <property type="match status" value="1"/>
</dbReference>
<dbReference type="EMBL" id="BMMZ01000012">
    <property type="protein sequence ID" value="GGL76789.1"/>
    <property type="molecule type" value="Genomic_DNA"/>
</dbReference>
<dbReference type="Gene3D" id="2.30.40.10">
    <property type="entry name" value="Urease, subunit C, domain 1"/>
    <property type="match status" value="2"/>
</dbReference>
<dbReference type="Gene3D" id="3.20.20.140">
    <property type="entry name" value="Metal-dependent hydrolases"/>
    <property type="match status" value="1"/>
</dbReference>
<dbReference type="InterPro" id="IPR006680">
    <property type="entry name" value="Amidohydro-rel"/>
</dbReference>
<dbReference type="PANTHER" id="PTHR43135">
    <property type="entry name" value="ALPHA-D-RIBOSE 1-METHYLPHOSPHONATE 5-TRIPHOSPHATE DIPHOSPHATASE"/>
    <property type="match status" value="1"/>
</dbReference>
<organism evidence="2 3">
    <name type="scientific">Microlunatus endophyticus</name>
    <dbReference type="NCBI Taxonomy" id="1716077"/>
    <lineage>
        <taxon>Bacteria</taxon>
        <taxon>Bacillati</taxon>
        <taxon>Actinomycetota</taxon>
        <taxon>Actinomycetes</taxon>
        <taxon>Propionibacteriales</taxon>
        <taxon>Propionibacteriaceae</taxon>
        <taxon>Microlunatus</taxon>
    </lineage>
</organism>
<dbReference type="InterPro" id="IPR011059">
    <property type="entry name" value="Metal-dep_hydrolase_composite"/>
</dbReference>
<dbReference type="Gene3D" id="3.30.110.90">
    <property type="entry name" value="Amidohydrolase"/>
    <property type="match status" value="1"/>
</dbReference>
<dbReference type="InterPro" id="IPR051781">
    <property type="entry name" value="Metallo-dep_Hydrolase"/>
</dbReference>
<dbReference type="GO" id="GO:0016810">
    <property type="term" value="F:hydrolase activity, acting on carbon-nitrogen (but not peptide) bonds"/>
    <property type="evidence" value="ECO:0007669"/>
    <property type="project" value="InterPro"/>
</dbReference>